<evidence type="ECO:0000256" key="3">
    <source>
        <dbReference type="ARBA" id="ARBA00022801"/>
    </source>
</evidence>
<dbReference type="Proteomes" id="UP000007014">
    <property type="component" value="Chromosome 19"/>
</dbReference>
<dbReference type="Gramene" id="CMS440CT">
    <property type="protein sequence ID" value="CMS440CT"/>
    <property type="gene ID" value="CMS440C"/>
</dbReference>
<keyword evidence="4" id="KW-0720">Serine protease</keyword>
<dbReference type="HAMAP" id="MF_00444">
    <property type="entry name" value="ClpP"/>
    <property type="match status" value="1"/>
</dbReference>
<dbReference type="GO" id="GO:0004176">
    <property type="term" value="F:ATP-dependent peptidase activity"/>
    <property type="evidence" value="ECO:0007669"/>
    <property type="project" value="InterPro"/>
</dbReference>
<evidence type="ECO:0000256" key="7">
    <source>
        <dbReference type="RuleBase" id="RU003567"/>
    </source>
</evidence>
<reference evidence="8 9" key="1">
    <citation type="journal article" date="2004" name="Nature">
        <title>Genome sequence of the ultrasmall unicellular red alga Cyanidioschyzon merolae 10D.</title>
        <authorList>
            <person name="Matsuzaki M."/>
            <person name="Misumi O."/>
            <person name="Shin-i T."/>
            <person name="Maruyama S."/>
            <person name="Takahara M."/>
            <person name="Miyagishima S."/>
            <person name="Mori T."/>
            <person name="Nishida K."/>
            <person name="Yagisawa F."/>
            <person name="Nishida K."/>
            <person name="Yoshida Y."/>
            <person name="Nishimura Y."/>
            <person name="Nakao S."/>
            <person name="Kobayashi T."/>
            <person name="Momoyama Y."/>
            <person name="Higashiyama T."/>
            <person name="Minoda A."/>
            <person name="Sano M."/>
            <person name="Nomoto H."/>
            <person name="Oishi K."/>
            <person name="Hayashi H."/>
            <person name="Ohta F."/>
            <person name="Nishizaka S."/>
            <person name="Haga S."/>
            <person name="Miura S."/>
            <person name="Morishita T."/>
            <person name="Kabeya Y."/>
            <person name="Terasawa K."/>
            <person name="Suzuki Y."/>
            <person name="Ishii Y."/>
            <person name="Asakawa S."/>
            <person name="Takano H."/>
            <person name="Ohta N."/>
            <person name="Kuroiwa H."/>
            <person name="Tanaka K."/>
            <person name="Shimizu N."/>
            <person name="Sugano S."/>
            <person name="Sato N."/>
            <person name="Nozaki H."/>
            <person name="Ogasawara N."/>
            <person name="Kohara Y."/>
            <person name="Kuroiwa T."/>
        </authorList>
    </citation>
    <scope>NUCLEOTIDE SEQUENCE [LARGE SCALE GENOMIC DNA]</scope>
    <source>
        <strain evidence="8 9">10D</strain>
    </source>
</reference>
<dbReference type="GO" id="GO:0009368">
    <property type="term" value="C:endopeptidase Clp complex"/>
    <property type="evidence" value="ECO:0007669"/>
    <property type="project" value="TreeGrafter"/>
</dbReference>
<dbReference type="InterPro" id="IPR033135">
    <property type="entry name" value="ClpP_His_AS"/>
</dbReference>
<dbReference type="InterPro" id="IPR023562">
    <property type="entry name" value="ClpP/TepA"/>
</dbReference>
<comment type="similarity">
    <text evidence="1 7">Belongs to the peptidase S14 family.</text>
</comment>
<dbReference type="SUPFAM" id="SSF52096">
    <property type="entry name" value="ClpP/crotonase"/>
    <property type="match status" value="1"/>
</dbReference>
<evidence type="ECO:0000256" key="6">
    <source>
        <dbReference type="PROSITE-ProRule" id="PRU10086"/>
    </source>
</evidence>
<evidence type="ECO:0000256" key="5">
    <source>
        <dbReference type="ARBA" id="ARBA00034021"/>
    </source>
</evidence>
<dbReference type="InterPro" id="IPR029045">
    <property type="entry name" value="ClpP/crotonase-like_dom_sf"/>
</dbReference>
<dbReference type="PANTHER" id="PTHR10381">
    <property type="entry name" value="ATP-DEPENDENT CLP PROTEASE PROTEOLYTIC SUBUNIT"/>
    <property type="match status" value="1"/>
</dbReference>
<keyword evidence="9" id="KW-1185">Reference proteome</keyword>
<protein>
    <recommendedName>
        <fullName evidence="7">ATP-dependent Clp protease proteolytic subunit</fullName>
    </recommendedName>
</protein>
<feature type="active site" evidence="6">
    <location>
        <position position="204"/>
    </location>
</feature>
<evidence type="ECO:0000313" key="8">
    <source>
        <dbReference type="EMBL" id="BAM82996.1"/>
    </source>
</evidence>
<keyword evidence="2 8" id="KW-0645">Protease</keyword>
<dbReference type="GO" id="GO:0006515">
    <property type="term" value="P:protein quality control for misfolded or incompletely synthesized proteins"/>
    <property type="evidence" value="ECO:0007669"/>
    <property type="project" value="TreeGrafter"/>
</dbReference>
<dbReference type="AlphaFoldDB" id="M1UX67"/>
<dbReference type="Gene3D" id="3.90.226.10">
    <property type="entry name" value="2-enoyl-CoA Hydratase, Chain A, domain 1"/>
    <property type="match status" value="1"/>
</dbReference>
<name>M1UX67_CYAM1</name>
<dbReference type="PROSITE" id="PS00382">
    <property type="entry name" value="CLP_PROTEASE_HIS"/>
    <property type="match status" value="1"/>
</dbReference>
<dbReference type="InterPro" id="IPR001907">
    <property type="entry name" value="ClpP"/>
</dbReference>
<keyword evidence="3" id="KW-0378">Hydrolase</keyword>
<evidence type="ECO:0000256" key="1">
    <source>
        <dbReference type="ARBA" id="ARBA00007039"/>
    </source>
</evidence>
<dbReference type="GO" id="GO:0004252">
    <property type="term" value="F:serine-type endopeptidase activity"/>
    <property type="evidence" value="ECO:0007669"/>
    <property type="project" value="UniProtKB-EC"/>
</dbReference>
<comment type="catalytic activity">
    <reaction evidence="5 6">
        <text>Hydrolysis of proteins to small peptides in the presence of ATP and magnesium. alpha-casein is the usual test substrate. In the absence of ATP, only oligopeptides shorter than five residues are hydrolyzed (such as succinyl-Leu-Tyr-|-NHMec, and Leu-Tyr-Leu-|-Tyr-Trp, in which cleavage of the -Tyr-|-Leu- and -Tyr-|-Trp bonds also occurs).</text>
        <dbReference type="EC" id="3.4.21.92"/>
    </reaction>
</comment>
<evidence type="ECO:0000313" key="9">
    <source>
        <dbReference type="Proteomes" id="UP000007014"/>
    </source>
</evidence>
<dbReference type="GO" id="GO:0051117">
    <property type="term" value="F:ATPase binding"/>
    <property type="evidence" value="ECO:0007669"/>
    <property type="project" value="TreeGrafter"/>
</dbReference>
<dbReference type="Pfam" id="PF00574">
    <property type="entry name" value="CLP_protease"/>
    <property type="match status" value="1"/>
</dbReference>
<evidence type="ECO:0000256" key="4">
    <source>
        <dbReference type="ARBA" id="ARBA00022825"/>
    </source>
</evidence>
<dbReference type="HOGENOM" id="CLU_058707_5_2_1"/>
<organism evidence="8 9">
    <name type="scientific">Cyanidioschyzon merolae (strain NIES-3377 / 10D)</name>
    <name type="common">Unicellular red alga</name>
    <dbReference type="NCBI Taxonomy" id="280699"/>
    <lineage>
        <taxon>Eukaryota</taxon>
        <taxon>Rhodophyta</taxon>
        <taxon>Bangiophyceae</taxon>
        <taxon>Cyanidiales</taxon>
        <taxon>Cyanidiaceae</taxon>
        <taxon>Cyanidioschyzon</taxon>
    </lineage>
</organism>
<dbReference type="PRINTS" id="PR00127">
    <property type="entry name" value="CLPPROTEASEP"/>
</dbReference>
<dbReference type="OrthoDB" id="2017408at2759"/>
<dbReference type="NCBIfam" id="NF009204">
    <property type="entry name" value="PRK12552.1"/>
    <property type="match status" value="1"/>
</dbReference>
<dbReference type="KEGG" id="cme:CYME_CMS440C"/>
<dbReference type="OMA" id="ERKVFLW"/>
<reference evidence="8 9" key="2">
    <citation type="journal article" date="2007" name="BMC Biol.">
        <title>A 100%-complete sequence reveals unusually simple genomic features in the hot-spring red alga Cyanidioschyzon merolae.</title>
        <authorList>
            <person name="Nozaki H."/>
            <person name="Takano H."/>
            <person name="Misumi O."/>
            <person name="Terasawa K."/>
            <person name="Matsuzaki M."/>
            <person name="Maruyama S."/>
            <person name="Nishida K."/>
            <person name="Yagisawa F."/>
            <person name="Yoshida Y."/>
            <person name="Fujiwara T."/>
            <person name="Takio S."/>
            <person name="Tamura K."/>
            <person name="Chung S.J."/>
            <person name="Nakamura S."/>
            <person name="Kuroiwa H."/>
            <person name="Tanaka K."/>
            <person name="Sato N."/>
            <person name="Kuroiwa T."/>
        </authorList>
    </citation>
    <scope>NUCLEOTIDE SEQUENCE [LARGE SCALE GENOMIC DNA]</scope>
    <source>
        <strain evidence="8 9">10D</strain>
    </source>
</reference>
<evidence type="ECO:0000256" key="2">
    <source>
        <dbReference type="ARBA" id="ARBA00022670"/>
    </source>
</evidence>
<dbReference type="STRING" id="280699.M1UX67"/>
<dbReference type="GeneID" id="16997507"/>
<gene>
    <name evidence="8" type="ORF">CYME_CMS440C</name>
</gene>
<dbReference type="EMBL" id="AP006501">
    <property type="protein sequence ID" value="BAM82996.1"/>
    <property type="molecule type" value="Genomic_DNA"/>
</dbReference>
<proteinExistence type="inferred from homology"/>
<dbReference type="CDD" id="cd07017">
    <property type="entry name" value="S14_ClpP_2"/>
    <property type="match status" value="1"/>
</dbReference>
<accession>M1UX67</accession>
<dbReference type="RefSeq" id="XP_005539032.1">
    <property type="nucleotide sequence ID" value="XM_005538975.1"/>
</dbReference>
<dbReference type="eggNOG" id="KOG0840">
    <property type="taxonomic scope" value="Eukaryota"/>
</dbReference>
<dbReference type="PANTHER" id="PTHR10381:SF6">
    <property type="entry name" value="ATP-DEPENDENT CLP PROTEASE PROTEOLYTIC SUBUNIT-RELATED PROTEIN 3, CHLOROPLASTIC"/>
    <property type="match status" value="1"/>
</dbReference>
<sequence length="288" mass="31266">MNVSRKPRFGAPGTLFFLNSAHSALWTPVASGNWSQVQSTTSFHSAVPGCGRSTRSLVHRAGARWGLRALRCSSANAPMTIEGARIGPPPDLPSLLLHNRIVYIGMPLTAPVCELIIAELLYLNYNDPDKPVYVYINSTGTMGLDGSTAGFETDAFAIIDTMNYIKPPVYTICVGSAFGLAAVILACGDKGNRAALPNASIMLHQPRGTARGQAADIAIKAREIMYNRKVAMEILAEHTGRTAEECLKASERTKYMTPQEAKEFGIIDKILRSEKDLPKDMPAFLKQL</sequence>